<evidence type="ECO:0000313" key="2">
    <source>
        <dbReference type="Proteomes" id="UP001305779"/>
    </source>
</evidence>
<gene>
    <name evidence="1" type="ORF">PRZ48_000198</name>
</gene>
<dbReference type="PANTHER" id="PTHR40788">
    <property type="entry name" value="CLR5 DOMAIN-CONTAINING PROTEIN-RELATED"/>
    <property type="match status" value="1"/>
</dbReference>
<protein>
    <submittedName>
        <fullName evidence="1">Uncharacterized protein</fullName>
    </submittedName>
</protein>
<accession>A0ABR0EZD8</accession>
<dbReference type="Proteomes" id="UP001305779">
    <property type="component" value="Unassembled WGS sequence"/>
</dbReference>
<proteinExistence type="predicted"/>
<keyword evidence="2" id="KW-1185">Reference proteome</keyword>
<dbReference type="EMBL" id="JAXOVC010000001">
    <property type="protein sequence ID" value="KAK4506466.1"/>
    <property type="molecule type" value="Genomic_DNA"/>
</dbReference>
<reference evidence="1 2" key="1">
    <citation type="journal article" date="2023" name="G3 (Bethesda)">
        <title>A chromosome-level genome assembly of Zasmidium syzygii isolated from banana leaves.</title>
        <authorList>
            <person name="van Westerhoven A.C."/>
            <person name="Mehrabi R."/>
            <person name="Talebi R."/>
            <person name="Steentjes M.B.F."/>
            <person name="Corcolon B."/>
            <person name="Chong P.A."/>
            <person name="Kema G.H.J."/>
            <person name="Seidl M.F."/>
        </authorList>
    </citation>
    <scope>NUCLEOTIDE SEQUENCE [LARGE SCALE GENOMIC DNA]</scope>
    <source>
        <strain evidence="1 2">P124</strain>
    </source>
</reference>
<dbReference type="PANTHER" id="PTHR40788:SF2">
    <property type="entry name" value="CLR5 DOMAIN-CONTAINING PROTEIN"/>
    <property type="match status" value="1"/>
</dbReference>
<organism evidence="1 2">
    <name type="scientific">Zasmidium cellare</name>
    <name type="common">Wine cellar mold</name>
    <name type="synonym">Racodium cellare</name>
    <dbReference type="NCBI Taxonomy" id="395010"/>
    <lineage>
        <taxon>Eukaryota</taxon>
        <taxon>Fungi</taxon>
        <taxon>Dikarya</taxon>
        <taxon>Ascomycota</taxon>
        <taxon>Pezizomycotina</taxon>
        <taxon>Dothideomycetes</taxon>
        <taxon>Dothideomycetidae</taxon>
        <taxon>Mycosphaerellales</taxon>
        <taxon>Mycosphaerellaceae</taxon>
        <taxon>Zasmidium</taxon>
    </lineage>
</organism>
<comment type="caution">
    <text evidence="1">The sequence shown here is derived from an EMBL/GenBank/DDBJ whole genome shotgun (WGS) entry which is preliminary data.</text>
</comment>
<sequence>MSLKSTVIAAKTTGCFAVAANRNCQQNCADCIPQFTPGSLITKEEFLEPRVVTDTVARAEARRLADLATSDWHHLRSALLRYGDTVRSRWRKMTKAKREAVILQVQPDLYREKFPEERLRYGVEEPEYYRTAPHHDTLQTHNEPEWFSARQRNALLLPYLNVESMAEEPNLLFGLLHNRSEHTLAEWVSFDAEQLRTGFHHGCLVKQYNTKCVVMHGDRYGELVPWSREACHLWMVLGYPLARVVLEAQTVLLGFLRKIVDFFAASAITPPGDTNWKALTKTGFKAVGEVEFWSVYSKQPFSAPPAFDPYKCLQKATAQLEAAQDHLTFLQTDPAYLQSFMEVRRAKIYSNASPEKVWEEMACSFLLIGAVQDVRVLRLVIDQCEYLVRLHQEHRASLHPFSPLPLRYEVAMAALEHHCNCILQSCCVWIRKTLPTCVGFASHFTSKPDEDGNPRPELKDIKGTFPQIDKQLYEKDSLLWVIMALSVRPWDLSAPHKSTLMSYLDNLLATDPKSGRRIDHPMYALLSKLSLFHSIINEINHHRPRARHFDADSTLTEREEDHFALRNLGKNPRPPSSSESTKVAPLLRKVCETPWPKGKKDQNWLEAATASRHRLSELWAAIRPIVRSMCEDSGPDGKMWPEDIEAEVALVSVDLSADYAAEKEAERLGVLKLIKADNSPVDRSMVQPAWADNDPTEKFEVPAIRTKEKTRPEQPVAGIDVDEAANALADAELRDCHPTVKIEVNANSMNLFTKMFSNGEDGKAKRGKIVWKDVVVAMADAGFAATHCGGSAVSFDPVENAPMQGSIVFHKPHPEPTVDSVMLHIMGKRLHKWFAWDKETFVQREKGES</sequence>
<name>A0ABR0EZD8_ZASCE</name>
<evidence type="ECO:0000313" key="1">
    <source>
        <dbReference type="EMBL" id="KAK4506466.1"/>
    </source>
</evidence>